<protein>
    <submittedName>
        <fullName evidence="2">Uncharacterized protein</fullName>
    </submittedName>
</protein>
<organism evidence="2 3">
    <name type="scientific">Sporosarcina koreensis</name>
    <dbReference type="NCBI Taxonomy" id="334735"/>
    <lineage>
        <taxon>Bacteria</taxon>
        <taxon>Bacillati</taxon>
        <taxon>Bacillota</taxon>
        <taxon>Bacilli</taxon>
        <taxon>Bacillales</taxon>
        <taxon>Caryophanaceae</taxon>
        <taxon>Sporosarcina</taxon>
    </lineage>
</organism>
<dbReference type="EMBL" id="JBHSNP010000011">
    <property type="protein sequence ID" value="MFC5603184.1"/>
    <property type="molecule type" value="Genomic_DNA"/>
</dbReference>
<evidence type="ECO:0000313" key="3">
    <source>
        <dbReference type="Proteomes" id="UP001596071"/>
    </source>
</evidence>
<sequence>MKNVLIGGFVMIGGLFIAAIIILAGAIYVPDSTSWWTGRSKFWFVILGGDTQGEVADSLFLGLPLIVGVVLTLVGLFILGREYYKK</sequence>
<reference evidence="3" key="1">
    <citation type="journal article" date="2019" name="Int. J. Syst. Evol. Microbiol.">
        <title>The Global Catalogue of Microorganisms (GCM) 10K type strain sequencing project: providing services to taxonomists for standard genome sequencing and annotation.</title>
        <authorList>
            <consortium name="The Broad Institute Genomics Platform"/>
            <consortium name="The Broad Institute Genome Sequencing Center for Infectious Disease"/>
            <person name="Wu L."/>
            <person name="Ma J."/>
        </authorList>
    </citation>
    <scope>NUCLEOTIDE SEQUENCE [LARGE SCALE GENOMIC DNA]</scope>
    <source>
        <strain evidence="3">KACC 11299</strain>
    </source>
</reference>
<keyword evidence="1" id="KW-0472">Membrane</keyword>
<evidence type="ECO:0000256" key="1">
    <source>
        <dbReference type="SAM" id="Phobius"/>
    </source>
</evidence>
<keyword evidence="1" id="KW-1133">Transmembrane helix</keyword>
<dbReference type="RefSeq" id="WP_381443501.1">
    <property type="nucleotide sequence ID" value="NZ_JBHSNP010000011.1"/>
</dbReference>
<dbReference type="Proteomes" id="UP001596071">
    <property type="component" value="Unassembled WGS sequence"/>
</dbReference>
<keyword evidence="1" id="KW-0812">Transmembrane</keyword>
<gene>
    <name evidence="2" type="ORF">ACFPTP_08100</name>
</gene>
<comment type="caution">
    <text evidence="2">The sequence shown here is derived from an EMBL/GenBank/DDBJ whole genome shotgun (WGS) entry which is preliminary data.</text>
</comment>
<feature type="transmembrane region" description="Helical" evidence="1">
    <location>
        <begin position="59"/>
        <end position="79"/>
    </location>
</feature>
<keyword evidence="3" id="KW-1185">Reference proteome</keyword>
<name>A0ABW0TY04_9BACL</name>
<proteinExistence type="predicted"/>
<feature type="transmembrane region" description="Helical" evidence="1">
    <location>
        <begin position="7"/>
        <end position="29"/>
    </location>
</feature>
<evidence type="ECO:0000313" key="2">
    <source>
        <dbReference type="EMBL" id="MFC5603184.1"/>
    </source>
</evidence>
<accession>A0ABW0TY04</accession>